<dbReference type="AlphaFoldDB" id="A0A645GPA3"/>
<evidence type="ECO:0000313" key="1">
    <source>
        <dbReference type="EMBL" id="MPN28741.1"/>
    </source>
</evidence>
<accession>A0A645GPA3</accession>
<comment type="caution">
    <text evidence="1">The sequence shown here is derived from an EMBL/GenBank/DDBJ whole genome shotgun (WGS) entry which is preliminary data.</text>
</comment>
<gene>
    <name evidence="1" type="ORF">SDC9_176186</name>
</gene>
<protein>
    <submittedName>
        <fullName evidence="1">Uncharacterized protein</fullName>
    </submittedName>
</protein>
<organism evidence="1">
    <name type="scientific">bioreactor metagenome</name>
    <dbReference type="NCBI Taxonomy" id="1076179"/>
    <lineage>
        <taxon>unclassified sequences</taxon>
        <taxon>metagenomes</taxon>
        <taxon>ecological metagenomes</taxon>
    </lineage>
</organism>
<proteinExistence type="predicted"/>
<reference evidence="1" key="1">
    <citation type="submission" date="2019-08" db="EMBL/GenBank/DDBJ databases">
        <authorList>
            <person name="Kucharzyk K."/>
            <person name="Murdoch R.W."/>
            <person name="Higgins S."/>
            <person name="Loffler F."/>
        </authorList>
    </citation>
    <scope>NUCLEOTIDE SEQUENCE</scope>
</reference>
<dbReference type="EMBL" id="VSSQ01079134">
    <property type="protein sequence ID" value="MPN28741.1"/>
    <property type="molecule type" value="Genomic_DNA"/>
</dbReference>
<sequence length="92" mass="9909">MHTEVMDTGRTSQAAEETVIAFLQKVNAEAIKQGILPDPIQGTVGVMSGSQLYDTINRVNRFYGKVQLTAVAKADTYAAGPLKIDIQVKSAQ</sequence>
<name>A0A645GPA3_9ZZZZ</name>